<protein>
    <submittedName>
        <fullName evidence="1">Pseudaminic acid CMP-transferase</fullName>
        <ecNumber evidence="1">2.7.7.-</ecNumber>
    </submittedName>
</protein>
<accession>M3GU02</accession>
<organism evidence="1 2">
    <name type="scientific">Leptospira weilii serovar Topaz str. LT2116</name>
    <dbReference type="NCBI Taxonomy" id="1088540"/>
    <lineage>
        <taxon>Bacteria</taxon>
        <taxon>Pseudomonadati</taxon>
        <taxon>Spirochaetota</taxon>
        <taxon>Spirochaetia</taxon>
        <taxon>Leptospirales</taxon>
        <taxon>Leptospiraceae</taxon>
        <taxon>Leptospira</taxon>
    </lineage>
</organism>
<dbReference type="AlphaFoldDB" id="M3GU02"/>
<dbReference type="InterPro" id="IPR020039">
    <property type="entry name" value="PseF"/>
</dbReference>
<dbReference type="Gene3D" id="3.90.550.10">
    <property type="entry name" value="Spore Coat Polysaccharide Biosynthesis Protein SpsA, Chain A"/>
    <property type="match status" value="1"/>
</dbReference>
<dbReference type="EC" id="2.7.7.-" evidence="1"/>
<evidence type="ECO:0000313" key="1">
    <source>
        <dbReference type="EMBL" id="EMF80396.1"/>
    </source>
</evidence>
<dbReference type="InterPro" id="IPR029044">
    <property type="entry name" value="Nucleotide-diphossugar_trans"/>
</dbReference>
<keyword evidence="1" id="KW-0808">Transferase</keyword>
<dbReference type="CDD" id="cd02513">
    <property type="entry name" value="CMP-NeuAc_Synthase"/>
    <property type="match status" value="1"/>
</dbReference>
<dbReference type="InterPro" id="IPR050793">
    <property type="entry name" value="CMP-NeuNAc_synthase"/>
</dbReference>
<name>M3GU02_9LEPT</name>
<reference evidence="1 2" key="1">
    <citation type="submission" date="2013-01" db="EMBL/GenBank/DDBJ databases">
        <authorList>
            <person name="Harkins D.M."/>
            <person name="Durkin A.S."/>
            <person name="Brinkac L.M."/>
            <person name="Haft D.H."/>
            <person name="Selengut J.D."/>
            <person name="Sanka R."/>
            <person name="DePew J."/>
            <person name="Purushe J."/>
            <person name="Tulsiani S.M."/>
            <person name="Graham G.C."/>
            <person name="Burns M.-A."/>
            <person name="Dohnt M.F."/>
            <person name="Smythe L.D."/>
            <person name="McKay D.B."/>
            <person name="Craig S.B."/>
            <person name="Vinetz J.M."/>
            <person name="Sutton G.G."/>
            <person name="Nierman W.C."/>
            <person name="Fouts D.E."/>
        </authorList>
    </citation>
    <scope>NUCLEOTIDE SEQUENCE [LARGE SCALE GENOMIC DNA]</scope>
    <source>
        <strain evidence="1 2">LT2116</strain>
    </source>
</reference>
<keyword evidence="1" id="KW-0548">Nucleotidyltransferase</keyword>
<dbReference type="Proteomes" id="UP000011770">
    <property type="component" value="Unassembled WGS sequence"/>
</dbReference>
<gene>
    <name evidence="1" type="primary">pseF</name>
    <name evidence="1" type="ORF">LEP1GSC188_4650</name>
</gene>
<dbReference type="PANTHER" id="PTHR21485">
    <property type="entry name" value="HAD SUPERFAMILY MEMBERS CMAS AND KDSC"/>
    <property type="match status" value="1"/>
</dbReference>
<dbReference type="SUPFAM" id="SSF53448">
    <property type="entry name" value="Nucleotide-diphospho-sugar transferases"/>
    <property type="match status" value="1"/>
</dbReference>
<dbReference type="InterPro" id="IPR003329">
    <property type="entry name" value="Cytidylyl_trans"/>
</dbReference>
<dbReference type="EMBL" id="AHOR02000057">
    <property type="protein sequence ID" value="EMF80396.1"/>
    <property type="molecule type" value="Genomic_DNA"/>
</dbReference>
<dbReference type="PANTHER" id="PTHR21485:SF6">
    <property type="entry name" value="N-ACYLNEURAMINATE CYTIDYLYLTRANSFERASE-RELATED"/>
    <property type="match status" value="1"/>
</dbReference>
<dbReference type="GO" id="GO:0008781">
    <property type="term" value="F:N-acylneuraminate cytidylyltransferase activity"/>
    <property type="evidence" value="ECO:0007669"/>
    <property type="project" value="TreeGrafter"/>
</dbReference>
<dbReference type="Pfam" id="PF02348">
    <property type="entry name" value="CTP_transf_3"/>
    <property type="match status" value="1"/>
</dbReference>
<dbReference type="NCBIfam" id="TIGR03584">
    <property type="entry name" value="PseF"/>
    <property type="match status" value="1"/>
</dbReference>
<evidence type="ECO:0000313" key="2">
    <source>
        <dbReference type="Proteomes" id="UP000011770"/>
    </source>
</evidence>
<proteinExistence type="predicted"/>
<comment type="caution">
    <text evidence="1">The sequence shown here is derived from an EMBL/GenBank/DDBJ whole genome shotgun (WGS) entry which is preliminary data.</text>
</comment>
<sequence length="233" mass="27274">MKKICIITARGGSKRIPRKNIKEFYGKPILAYPIEVAFESRLFDEVMVSTDDQEIAEVAKKYSAKIPFFRSEENSNDIIGTDSVLIEVLNEYKSRGIEFDYACCIYPTASLLTVEDLRRAWELLVSKNFDTVFSVLRYGSPIQRALRLKEGGRVSMFHPENLMKRSQDLESAYYDAGQFYFFNVNRFLNKRRLWTDCSSVIVLDEMNAQDIDNEEDWALAEFKYKYRLFHKIK</sequence>